<evidence type="ECO:0000313" key="12">
    <source>
        <dbReference type="EMBL" id="MBL0423560.1"/>
    </source>
</evidence>
<proteinExistence type="predicted"/>
<evidence type="ECO:0000256" key="9">
    <source>
        <dbReference type="SAM" id="MobiDB-lite"/>
    </source>
</evidence>
<organism evidence="12 13">
    <name type="scientific">Ramlibacter alkalitolerans</name>
    <dbReference type="NCBI Taxonomy" id="2039631"/>
    <lineage>
        <taxon>Bacteria</taxon>
        <taxon>Pseudomonadati</taxon>
        <taxon>Pseudomonadota</taxon>
        <taxon>Betaproteobacteria</taxon>
        <taxon>Burkholderiales</taxon>
        <taxon>Comamonadaceae</taxon>
        <taxon>Ramlibacter</taxon>
    </lineage>
</organism>
<feature type="transmembrane region" description="Helical" evidence="10">
    <location>
        <begin position="78"/>
        <end position="102"/>
    </location>
</feature>
<dbReference type="Pfam" id="PF00512">
    <property type="entry name" value="HisKA"/>
    <property type="match status" value="1"/>
</dbReference>
<dbReference type="EMBL" id="JAEQND010000001">
    <property type="protein sequence ID" value="MBL0423560.1"/>
    <property type="molecule type" value="Genomic_DNA"/>
</dbReference>
<dbReference type="Gene3D" id="3.30.565.10">
    <property type="entry name" value="Histidine kinase-like ATPase, C-terminal domain"/>
    <property type="match status" value="1"/>
</dbReference>
<evidence type="ECO:0000256" key="8">
    <source>
        <dbReference type="ARBA" id="ARBA00023012"/>
    </source>
</evidence>
<keyword evidence="5" id="KW-0547">Nucleotide-binding</keyword>
<keyword evidence="3" id="KW-0597">Phosphoprotein</keyword>
<reference evidence="12 13" key="1">
    <citation type="journal article" date="2017" name="Int. J. Syst. Evol. Microbiol.">
        <title>Ramlibacter alkalitolerans sp. nov., alkali-tolerant bacterium isolated from soil of ginseng.</title>
        <authorList>
            <person name="Lee D.H."/>
            <person name="Cha C.J."/>
        </authorList>
    </citation>
    <scope>NUCLEOTIDE SEQUENCE [LARGE SCALE GENOMIC DNA]</scope>
    <source>
        <strain evidence="12 13">KACC 19305</strain>
    </source>
</reference>
<dbReference type="SMART" id="SM00388">
    <property type="entry name" value="HisKA"/>
    <property type="match status" value="1"/>
</dbReference>
<dbReference type="SUPFAM" id="SSF55874">
    <property type="entry name" value="ATPase domain of HSP90 chaperone/DNA topoisomerase II/histidine kinase"/>
    <property type="match status" value="1"/>
</dbReference>
<dbReference type="PANTHER" id="PTHR43065:SF10">
    <property type="entry name" value="PEROXIDE STRESS-ACTIVATED HISTIDINE KINASE MAK3"/>
    <property type="match status" value="1"/>
</dbReference>
<dbReference type="SUPFAM" id="SSF47384">
    <property type="entry name" value="Homodimeric domain of signal transducing histidine kinase"/>
    <property type="match status" value="1"/>
</dbReference>
<keyword evidence="10" id="KW-1133">Transmembrane helix</keyword>
<dbReference type="InterPro" id="IPR036890">
    <property type="entry name" value="HATPase_C_sf"/>
</dbReference>
<keyword evidence="6" id="KW-0418">Kinase</keyword>
<evidence type="ECO:0000259" key="11">
    <source>
        <dbReference type="PROSITE" id="PS50109"/>
    </source>
</evidence>
<evidence type="ECO:0000256" key="2">
    <source>
        <dbReference type="ARBA" id="ARBA00012438"/>
    </source>
</evidence>
<evidence type="ECO:0000313" key="13">
    <source>
        <dbReference type="Proteomes" id="UP000622707"/>
    </source>
</evidence>
<dbReference type="EC" id="2.7.13.3" evidence="2"/>
<dbReference type="InterPro" id="IPR005467">
    <property type="entry name" value="His_kinase_dom"/>
</dbReference>
<keyword evidence="7" id="KW-0067">ATP-binding</keyword>
<name>A0ABS1JH67_9BURK</name>
<dbReference type="InterPro" id="IPR003661">
    <property type="entry name" value="HisK_dim/P_dom"/>
</dbReference>
<dbReference type="PRINTS" id="PR00344">
    <property type="entry name" value="BCTRLSENSOR"/>
</dbReference>
<keyword evidence="4" id="KW-0808">Transferase</keyword>
<dbReference type="SMART" id="SM00387">
    <property type="entry name" value="HATPase_c"/>
    <property type="match status" value="1"/>
</dbReference>
<evidence type="ECO:0000256" key="1">
    <source>
        <dbReference type="ARBA" id="ARBA00000085"/>
    </source>
</evidence>
<feature type="region of interest" description="Disordered" evidence="9">
    <location>
        <begin position="31"/>
        <end position="68"/>
    </location>
</feature>
<dbReference type="PANTHER" id="PTHR43065">
    <property type="entry name" value="SENSOR HISTIDINE KINASE"/>
    <property type="match status" value="1"/>
</dbReference>
<dbReference type="Pfam" id="PF02518">
    <property type="entry name" value="HATPase_c"/>
    <property type="match status" value="1"/>
</dbReference>
<evidence type="ECO:0000256" key="5">
    <source>
        <dbReference type="ARBA" id="ARBA00022741"/>
    </source>
</evidence>
<feature type="domain" description="Histidine kinase" evidence="11">
    <location>
        <begin position="322"/>
        <end position="528"/>
    </location>
</feature>
<keyword evidence="13" id="KW-1185">Reference proteome</keyword>
<dbReference type="RefSeq" id="WP_201686812.1">
    <property type="nucleotide sequence ID" value="NZ_JAEQND010000001.1"/>
</dbReference>
<evidence type="ECO:0000256" key="7">
    <source>
        <dbReference type="ARBA" id="ARBA00022840"/>
    </source>
</evidence>
<dbReference type="InterPro" id="IPR004358">
    <property type="entry name" value="Sig_transdc_His_kin-like_C"/>
</dbReference>
<feature type="transmembrane region" description="Helical" evidence="10">
    <location>
        <begin position="272"/>
        <end position="293"/>
    </location>
</feature>
<sequence>MKDIAGLPGGGLRFPAALRSGRWRWPRRASTVSASASEATAPAVAPQPAFAPPRQTAPGTRETPPSAAPVRPFNLLRWFSIASLAALLPVAAVTGTVLSHFVTQQALQRDALLTAQFIYNCLGVEAAQIGAVSLVPFLDPRVDTWSAGLSPKVVAQARSEVYEHLETLPDVLLTSVYARDGKIVWSTNRDLIGTFTNENEELREAFASKMDVAKHHAGNMSERSEQRFVVEPREFFIENYVPLTDPKGEVVAVVEVYKEPRHLMDSIRAGQILVWMTTLAGGFVIYLGLFSIVRRGSRVLSQQQRQLLEAQSQVFAGEMATALAHSLRNPLASVRSSAELAACTDDLPVRKNAQDIITQVDFLSQWVRELLLYSRPISGETEPVDLCTVLDSLLASFGPTFERSNVRLNWARNEVCGTHVKGNTSLVRQALHSVISNAVEAMPRGGELRIELRKVKNPDGVELTFSDSGVGMTEQQLESAFRPFHTTKSHGLGVGLPMLKRAMERFGGFVALSSEPNVGTQVRLHFKG</sequence>
<dbReference type="PROSITE" id="PS50109">
    <property type="entry name" value="HIS_KIN"/>
    <property type="match status" value="1"/>
</dbReference>
<accession>A0ABS1JH67</accession>
<dbReference type="Gene3D" id="1.10.287.130">
    <property type="match status" value="1"/>
</dbReference>
<keyword evidence="10" id="KW-0472">Membrane</keyword>
<dbReference type="Proteomes" id="UP000622707">
    <property type="component" value="Unassembled WGS sequence"/>
</dbReference>
<gene>
    <name evidence="12" type="ORF">JI746_00435</name>
</gene>
<evidence type="ECO:0000256" key="10">
    <source>
        <dbReference type="SAM" id="Phobius"/>
    </source>
</evidence>
<evidence type="ECO:0000256" key="3">
    <source>
        <dbReference type="ARBA" id="ARBA00022553"/>
    </source>
</evidence>
<dbReference type="InterPro" id="IPR036097">
    <property type="entry name" value="HisK_dim/P_sf"/>
</dbReference>
<comment type="catalytic activity">
    <reaction evidence="1">
        <text>ATP + protein L-histidine = ADP + protein N-phospho-L-histidine.</text>
        <dbReference type="EC" id="2.7.13.3"/>
    </reaction>
</comment>
<dbReference type="CDD" id="cd00082">
    <property type="entry name" value="HisKA"/>
    <property type="match status" value="1"/>
</dbReference>
<comment type="caution">
    <text evidence="12">The sequence shown here is derived from an EMBL/GenBank/DDBJ whole genome shotgun (WGS) entry which is preliminary data.</text>
</comment>
<keyword evidence="8" id="KW-0902">Two-component regulatory system</keyword>
<keyword evidence="10" id="KW-0812">Transmembrane</keyword>
<feature type="compositionally biased region" description="Low complexity" evidence="9">
    <location>
        <begin position="31"/>
        <end position="58"/>
    </location>
</feature>
<protein>
    <recommendedName>
        <fullName evidence="2">histidine kinase</fullName>
        <ecNumber evidence="2">2.7.13.3</ecNumber>
    </recommendedName>
</protein>
<evidence type="ECO:0000256" key="4">
    <source>
        <dbReference type="ARBA" id="ARBA00022679"/>
    </source>
</evidence>
<dbReference type="InterPro" id="IPR003594">
    <property type="entry name" value="HATPase_dom"/>
</dbReference>
<evidence type="ECO:0000256" key="6">
    <source>
        <dbReference type="ARBA" id="ARBA00022777"/>
    </source>
</evidence>